<keyword evidence="4" id="KW-1185">Reference proteome</keyword>
<evidence type="ECO:0000313" key="3">
    <source>
        <dbReference type="EMBL" id="TDD87251.1"/>
    </source>
</evidence>
<evidence type="ECO:0008006" key="5">
    <source>
        <dbReference type="Google" id="ProtNLM"/>
    </source>
</evidence>
<comment type="caution">
    <text evidence="3">The sequence shown here is derived from an EMBL/GenBank/DDBJ whole genome shotgun (WGS) entry which is preliminary data.</text>
</comment>
<name>A0A4R5BKQ4_9PSEU</name>
<feature type="compositionally biased region" description="Polar residues" evidence="2">
    <location>
        <begin position="288"/>
        <end position="312"/>
    </location>
</feature>
<dbReference type="Proteomes" id="UP000294723">
    <property type="component" value="Unassembled WGS sequence"/>
</dbReference>
<feature type="coiled-coil region" evidence="1">
    <location>
        <begin position="51"/>
        <end position="197"/>
    </location>
</feature>
<organism evidence="3 4">
    <name type="scientific">Saccharopolyspora karakumensis</name>
    <dbReference type="NCBI Taxonomy" id="2530386"/>
    <lineage>
        <taxon>Bacteria</taxon>
        <taxon>Bacillati</taxon>
        <taxon>Actinomycetota</taxon>
        <taxon>Actinomycetes</taxon>
        <taxon>Pseudonocardiales</taxon>
        <taxon>Pseudonocardiaceae</taxon>
        <taxon>Saccharopolyspora</taxon>
    </lineage>
</organism>
<evidence type="ECO:0000313" key="4">
    <source>
        <dbReference type="Proteomes" id="UP000294723"/>
    </source>
</evidence>
<keyword evidence="1" id="KW-0175">Coiled coil</keyword>
<accession>A0A4R5BKQ4</accession>
<gene>
    <name evidence="3" type="ORF">E1202_16880</name>
</gene>
<protein>
    <recommendedName>
        <fullName evidence="5">DivIVA protein</fullName>
    </recommendedName>
</protein>
<evidence type="ECO:0000256" key="2">
    <source>
        <dbReference type="SAM" id="MobiDB-lite"/>
    </source>
</evidence>
<dbReference type="AlphaFoldDB" id="A0A4R5BKQ4"/>
<dbReference type="EMBL" id="SMLA01000024">
    <property type="protein sequence ID" value="TDD87251.1"/>
    <property type="molecule type" value="Genomic_DNA"/>
</dbReference>
<feature type="region of interest" description="Disordered" evidence="2">
    <location>
        <begin position="254"/>
        <end position="312"/>
    </location>
</feature>
<proteinExistence type="predicted"/>
<evidence type="ECO:0000256" key="1">
    <source>
        <dbReference type="SAM" id="Coils"/>
    </source>
</evidence>
<reference evidence="3 4" key="1">
    <citation type="submission" date="2019-03" db="EMBL/GenBank/DDBJ databases">
        <title>Draft genome sequences of novel Actinobacteria.</title>
        <authorList>
            <person name="Sahin N."/>
            <person name="Ay H."/>
            <person name="Saygin H."/>
        </authorList>
    </citation>
    <scope>NUCLEOTIDE SEQUENCE [LARGE SCALE GENOMIC DNA]</scope>
    <source>
        <strain evidence="3 4">5K548</strain>
    </source>
</reference>
<dbReference type="RefSeq" id="WP_132684114.1">
    <property type="nucleotide sequence ID" value="NZ_SMLA01000024.1"/>
</dbReference>
<sequence>MDDADAVVPLRPGFDIQVRGFSRHQVVEHIELLEDQLRMVTIDRNEAVRLNNDLRTLCDDTRRSLDRAEQRLKSIESSDTGLPAASQRVQNMLAIAEDEVQTLRDQSKRQAEIIRGTAETEARALISEAERAADELREECTELVNDVESRRAKLQREHEQKISEQRSREYRLRQEIRNEYKRVIANAQEESDALIAETRRQCGQWDAESEQMRLEALEEIRVEKLRLEELRTSVLAAMDNAKRVLDESAATVRAKTEAVTTSEHSGPVEPEEHRLQQVTLPEQRDDVQTYTIPIEPQQTTNGASKAPSARQN</sequence>